<evidence type="ECO:0000313" key="2">
    <source>
        <dbReference type="Proteomes" id="UP000050525"/>
    </source>
</evidence>
<sequence>MARGPEAVGVVHHWFRQALFLYLQLPIPTGVLAWSQPGLVQRCMPAGHPGLVLCCHVQPLGLRRLCLPQARNTLRACYLLLPLVVRAMNYGEECWACNFFFNGFGKGEHLLSNGTNYRGKRGNEQPLHQHIHIEGLITLMLKNRVGPGTQVNSNGIHCSSPIFQYSALLIT</sequence>
<reference evidence="1 2" key="1">
    <citation type="journal article" date="2012" name="Genome Biol.">
        <title>Sequencing three crocodilian genomes to illuminate the evolution of archosaurs and amniotes.</title>
        <authorList>
            <person name="St John J.A."/>
            <person name="Braun E.L."/>
            <person name="Isberg S.R."/>
            <person name="Miles L.G."/>
            <person name="Chong A.Y."/>
            <person name="Gongora J."/>
            <person name="Dalzell P."/>
            <person name="Moran C."/>
            <person name="Bed'hom B."/>
            <person name="Abzhanov A."/>
            <person name="Burgess S.C."/>
            <person name="Cooksey A.M."/>
            <person name="Castoe T.A."/>
            <person name="Crawford N.G."/>
            <person name="Densmore L.D."/>
            <person name="Drew J.C."/>
            <person name="Edwards S.V."/>
            <person name="Faircloth B.C."/>
            <person name="Fujita M.K."/>
            <person name="Greenwold M.J."/>
            <person name="Hoffmann F.G."/>
            <person name="Howard J.M."/>
            <person name="Iguchi T."/>
            <person name="Janes D.E."/>
            <person name="Khan S.Y."/>
            <person name="Kohno S."/>
            <person name="de Koning A.J."/>
            <person name="Lance S.L."/>
            <person name="McCarthy F.M."/>
            <person name="McCormack J.E."/>
            <person name="Merchant M.E."/>
            <person name="Peterson D.G."/>
            <person name="Pollock D.D."/>
            <person name="Pourmand N."/>
            <person name="Raney B.J."/>
            <person name="Roessler K.A."/>
            <person name="Sanford J.R."/>
            <person name="Sawyer R.H."/>
            <person name="Schmidt C.J."/>
            <person name="Triplett E.W."/>
            <person name="Tuberville T.D."/>
            <person name="Venegas-Anaya M."/>
            <person name="Howard J.T."/>
            <person name="Jarvis E.D."/>
            <person name="Guillette L.J.Jr."/>
            <person name="Glenn T.C."/>
            <person name="Green R.E."/>
            <person name="Ray D.A."/>
        </authorList>
    </citation>
    <scope>NUCLEOTIDE SEQUENCE [LARGE SCALE GENOMIC DNA]</scope>
    <source>
        <strain evidence="1">KSC_2009_1</strain>
    </source>
</reference>
<accession>A0A151M8V0</accession>
<dbReference type="Proteomes" id="UP000050525">
    <property type="component" value="Unassembled WGS sequence"/>
</dbReference>
<organism evidence="1 2">
    <name type="scientific">Alligator mississippiensis</name>
    <name type="common">American alligator</name>
    <dbReference type="NCBI Taxonomy" id="8496"/>
    <lineage>
        <taxon>Eukaryota</taxon>
        <taxon>Metazoa</taxon>
        <taxon>Chordata</taxon>
        <taxon>Craniata</taxon>
        <taxon>Vertebrata</taxon>
        <taxon>Euteleostomi</taxon>
        <taxon>Archelosauria</taxon>
        <taxon>Archosauria</taxon>
        <taxon>Crocodylia</taxon>
        <taxon>Alligatoridae</taxon>
        <taxon>Alligatorinae</taxon>
        <taxon>Alligator</taxon>
    </lineage>
</organism>
<gene>
    <name evidence="1" type="ORF">Y1Q_0012711</name>
</gene>
<evidence type="ECO:0000313" key="1">
    <source>
        <dbReference type="EMBL" id="KYO20870.1"/>
    </source>
</evidence>
<dbReference type="AlphaFoldDB" id="A0A151M8V0"/>
<protein>
    <submittedName>
        <fullName evidence="1">Uncharacterized protein</fullName>
    </submittedName>
</protein>
<comment type="caution">
    <text evidence="1">The sequence shown here is derived from an EMBL/GenBank/DDBJ whole genome shotgun (WGS) entry which is preliminary data.</text>
</comment>
<proteinExistence type="predicted"/>
<name>A0A151M8V0_ALLMI</name>
<dbReference type="EMBL" id="AKHW03006358">
    <property type="protein sequence ID" value="KYO20870.1"/>
    <property type="molecule type" value="Genomic_DNA"/>
</dbReference>
<keyword evidence="2" id="KW-1185">Reference proteome</keyword>